<dbReference type="AlphaFoldDB" id="A0A4U0UAN9"/>
<dbReference type="GO" id="GO:0005773">
    <property type="term" value="C:vacuole"/>
    <property type="evidence" value="ECO:0007669"/>
    <property type="project" value="GOC"/>
</dbReference>
<accession>A0A4U0UAN9</accession>
<feature type="compositionally biased region" description="Basic and acidic residues" evidence="1">
    <location>
        <begin position="456"/>
        <end position="466"/>
    </location>
</feature>
<sequence length="718" mass="77839">MAEVLRASPTPDGQPFYQPPGLRRSHQSSSSLLCLDSPALASSPRSNTPNTPHAEHQERIPSPPLASTSPSKDSSTDLGSFDFGDEKKSSTGWSMDEKAGRDEEPDFPDYTGLQFTHMPSQPQIDLDASQSSSDEPTSESVTTDTTRSDSPLPTPTVVDDTAVKQEPKQHVDYLSHDWREEDIWSSWRHIVSQRGVYGQRSRLENASWRTWAKAKYHLRTVSPETLNWLKESDVTWLYGPLKPAESHPVTSGGQYSEPYNRLSKSNSFCVKKPILKKRSMSEVMLQKSLSTSSLVKQAAAAVQAHPLRRSASQRSVPDLPSASSLQYQSETPSRDPTLDYFTSRSTSDTTTPSAACECKHDRHIRFDDKVEQCIAVECKEGEEAEESDSEDEGLHHRHGGTESESDSDEGLIMLRKKRRPGVKRKGSGDSRKRASSSNGQAGRKMVETLPATTLKYKTESPEDSKHQSHHTFGFRNWSLGGSGGGDAADDLLAPPTSTTSNGSSSNRLSPSPSQETLRPTRPARNFLLPTSSTSSSPSSSSEDDTTASEFDAGGPTSSWTFGASNTKSSLGSASASSDEEEVDMSSSRWHRRRDSAASKRPARGGSSRAGNGTPAPPNRRTGTNSTSSPPSSSSASASQSPYPSISSQQSSGSNNGFSGADGTGELRRTASGMMMPYSSEEEEEDLMAVGLFGRVSETINTARDIAHVIWNVGWRGAE</sequence>
<feature type="compositionally biased region" description="Low complexity" evidence="1">
    <location>
        <begin position="127"/>
        <end position="150"/>
    </location>
</feature>
<dbReference type="Pfam" id="PF08550">
    <property type="entry name" value="GATA_AreA"/>
    <property type="match status" value="1"/>
</dbReference>
<dbReference type="PANTHER" id="PTHR28051">
    <property type="entry name" value="PROTEIN MTL1-RELATED"/>
    <property type="match status" value="1"/>
</dbReference>
<feature type="compositionally biased region" description="Polar residues" evidence="1">
    <location>
        <begin position="65"/>
        <end position="78"/>
    </location>
</feature>
<feature type="compositionally biased region" description="Polar residues" evidence="1">
    <location>
        <begin position="113"/>
        <end position="123"/>
    </location>
</feature>
<feature type="compositionally biased region" description="Low complexity" evidence="1">
    <location>
        <begin position="27"/>
        <end position="44"/>
    </location>
</feature>
<feature type="region of interest" description="Disordered" evidence="1">
    <location>
        <begin position="1"/>
        <end position="159"/>
    </location>
</feature>
<dbReference type="GO" id="GO:0007039">
    <property type="term" value="P:protein catabolic process in the vacuole"/>
    <property type="evidence" value="ECO:0007669"/>
    <property type="project" value="TreeGrafter"/>
</dbReference>
<protein>
    <recommendedName>
        <fullName evidence="2">Nitrogen regulatory protein areA GATA-like domain-containing protein</fullName>
    </recommendedName>
</protein>
<dbReference type="Proteomes" id="UP000308549">
    <property type="component" value="Unassembled WGS sequence"/>
</dbReference>
<evidence type="ECO:0000256" key="1">
    <source>
        <dbReference type="SAM" id="MobiDB-lite"/>
    </source>
</evidence>
<dbReference type="InterPro" id="IPR013860">
    <property type="entry name" value="AreA_GATA"/>
</dbReference>
<name>A0A4U0UAN9_9PEZI</name>
<reference evidence="3 4" key="1">
    <citation type="submission" date="2017-03" db="EMBL/GenBank/DDBJ databases">
        <title>Genomes of endolithic fungi from Antarctica.</title>
        <authorList>
            <person name="Coleine C."/>
            <person name="Masonjones S."/>
            <person name="Stajich J.E."/>
        </authorList>
    </citation>
    <scope>NUCLEOTIDE SEQUENCE [LARGE SCALE GENOMIC DNA]</scope>
    <source>
        <strain evidence="3 4">CCFEE 6315</strain>
    </source>
</reference>
<dbReference type="PANTHER" id="PTHR28051:SF1">
    <property type="entry name" value="PROTEIN MTL1-RELATED"/>
    <property type="match status" value="1"/>
</dbReference>
<feature type="compositionally biased region" description="Low complexity" evidence="1">
    <location>
        <begin position="621"/>
        <end position="660"/>
    </location>
</feature>
<feature type="region of interest" description="Disordered" evidence="1">
    <location>
        <begin position="381"/>
        <end position="673"/>
    </location>
</feature>
<evidence type="ECO:0000313" key="4">
    <source>
        <dbReference type="Proteomes" id="UP000308549"/>
    </source>
</evidence>
<feature type="compositionally biased region" description="Low complexity" evidence="1">
    <location>
        <begin position="490"/>
        <end position="513"/>
    </location>
</feature>
<dbReference type="InterPro" id="IPR052292">
    <property type="entry name" value="Glucose_repression_reg"/>
</dbReference>
<feature type="compositionally biased region" description="Basic and acidic residues" evidence="1">
    <location>
        <begin position="84"/>
        <end position="102"/>
    </location>
</feature>
<feature type="compositionally biased region" description="Basic residues" evidence="1">
    <location>
        <begin position="414"/>
        <end position="425"/>
    </location>
</feature>
<feature type="domain" description="Nitrogen regulatory protein areA GATA-like" evidence="2">
    <location>
        <begin position="186"/>
        <end position="213"/>
    </location>
</feature>
<feature type="compositionally biased region" description="Low complexity" evidence="1">
    <location>
        <begin position="529"/>
        <end position="540"/>
    </location>
</feature>
<dbReference type="OrthoDB" id="5563539at2759"/>
<feature type="region of interest" description="Disordered" evidence="1">
    <location>
        <begin position="304"/>
        <end position="354"/>
    </location>
</feature>
<keyword evidence="4" id="KW-1185">Reference proteome</keyword>
<organism evidence="3 4">
    <name type="scientific">Salinomyces thailandicus</name>
    <dbReference type="NCBI Taxonomy" id="706561"/>
    <lineage>
        <taxon>Eukaryota</taxon>
        <taxon>Fungi</taxon>
        <taxon>Dikarya</taxon>
        <taxon>Ascomycota</taxon>
        <taxon>Pezizomycotina</taxon>
        <taxon>Dothideomycetes</taxon>
        <taxon>Dothideomycetidae</taxon>
        <taxon>Mycosphaerellales</taxon>
        <taxon>Teratosphaeriaceae</taxon>
        <taxon>Salinomyces</taxon>
    </lineage>
</organism>
<evidence type="ECO:0000259" key="2">
    <source>
        <dbReference type="Pfam" id="PF08550"/>
    </source>
</evidence>
<feature type="compositionally biased region" description="Low complexity" evidence="1">
    <location>
        <begin position="342"/>
        <end position="353"/>
    </location>
</feature>
<evidence type="ECO:0000313" key="3">
    <source>
        <dbReference type="EMBL" id="TKA31772.1"/>
    </source>
</evidence>
<feature type="compositionally biased region" description="Acidic residues" evidence="1">
    <location>
        <begin position="382"/>
        <end position="391"/>
    </location>
</feature>
<dbReference type="EMBL" id="NAJL01000007">
    <property type="protein sequence ID" value="TKA31772.1"/>
    <property type="molecule type" value="Genomic_DNA"/>
</dbReference>
<proteinExistence type="predicted"/>
<feature type="compositionally biased region" description="Low complexity" evidence="1">
    <location>
        <begin position="563"/>
        <end position="576"/>
    </location>
</feature>
<gene>
    <name evidence="3" type="ORF">B0A50_01850</name>
</gene>
<comment type="caution">
    <text evidence="3">The sequence shown here is derived from an EMBL/GenBank/DDBJ whole genome shotgun (WGS) entry which is preliminary data.</text>
</comment>
<dbReference type="GO" id="GO:0042149">
    <property type="term" value="P:cellular response to glucose starvation"/>
    <property type="evidence" value="ECO:0007669"/>
    <property type="project" value="TreeGrafter"/>
</dbReference>
<feature type="compositionally biased region" description="Polar residues" evidence="1">
    <location>
        <begin position="310"/>
        <end position="331"/>
    </location>
</feature>